<dbReference type="PIRSF" id="PIRSF036382">
    <property type="entry name" value="RR_antiterm"/>
    <property type="match status" value="1"/>
</dbReference>
<dbReference type="SMART" id="SM01012">
    <property type="entry name" value="ANTAR"/>
    <property type="match status" value="1"/>
</dbReference>
<dbReference type="Pfam" id="PF00072">
    <property type="entry name" value="Response_reg"/>
    <property type="match status" value="1"/>
</dbReference>
<dbReference type="InterPro" id="IPR011006">
    <property type="entry name" value="CheY-like_superfamily"/>
</dbReference>
<evidence type="ECO:0000313" key="4">
    <source>
        <dbReference type="EMBL" id="CAB4899219.1"/>
    </source>
</evidence>
<dbReference type="GO" id="GO:0003723">
    <property type="term" value="F:RNA binding"/>
    <property type="evidence" value="ECO:0007669"/>
    <property type="project" value="InterPro"/>
</dbReference>
<dbReference type="PROSITE" id="PS50110">
    <property type="entry name" value="RESPONSE_REGULATORY"/>
    <property type="match status" value="1"/>
</dbReference>
<feature type="domain" description="Response regulatory" evidence="2">
    <location>
        <begin position="8"/>
        <end position="122"/>
    </location>
</feature>
<dbReference type="EMBL" id="CAFBMR010000001">
    <property type="protein sequence ID" value="CAB4899219.1"/>
    <property type="molecule type" value="Genomic_DNA"/>
</dbReference>
<name>A0A6J7G6X6_9ZZZZ</name>
<dbReference type="PROSITE" id="PS50921">
    <property type="entry name" value="ANTAR"/>
    <property type="match status" value="1"/>
</dbReference>
<reference evidence="4" key="1">
    <citation type="submission" date="2020-05" db="EMBL/GenBank/DDBJ databases">
        <authorList>
            <person name="Chiriac C."/>
            <person name="Salcher M."/>
            <person name="Ghai R."/>
            <person name="Kavagutti S V."/>
        </authorList>
    </citation>
    <scope>NUCLEOTIDE SEQUENCE</scope>
</reference>
<dbReference type="GO" id="GO:0005829">
    <property type="term" value="C:cytosol"/>
    <property type="evidence" value="ECO:0007669"/>
    <property type="project" value="TreeGrafter"/>
</dbReference>
<dbReference type="SUPFAM" id="SSF52172">
    <property type="entry name" value="CheY-like"/>
    <property type="match status" value="1"/>
</dbReference>
<dbReference type="InterPro" id="IPR036388">
    <property type="entry name" value="WH-like_DNA-bd_sf"/>
</dbReference>
<gene>
    <name evidence="4" type="ORF">UFOPK3610_00021</name>
</gene>
<dbReference type="InterPro" id="IPR001789">
    <property type="entry name" value="Sig_transdc_resp-reg_receiver"/>
</dbReference>
<dbReference type="Pfam" id="PF03861">
    <property type="entry name" value="ANTAR"/>
    <property type="match status" value="1"/>
</dbReference>
<dbReference type="GO" id="GO:0032993">
    <property type="term" value="C:protein-DNA complex"/>
    <property type="evidence" value="ECO:0007669"/>
    <property type="project" value="TreeGrafter"/>
</dbReference>
<evidence type="ECO:0000259" key="3">
    <source>
        <dbReference type="PROSITE" id="PS50921"/>
    </source>
</evidence>
<dbReference type="GO" id="GO:0006355">
    <property type="term" value="P:regulation of DNA-templated transcription"/>
    <property type="evidence" value="ECO:0007669"/>
    <property type="project" value="TreeGrafter"/>
</dbReference>
<sequence>MGSQHEVTVVVGEDEALIRMDLVEMLAEEGYVVVGQAGDGAEAVRLALELRPDVVLLDMKMPVMDGLAAAERIREADVAPVVMLTAFSQRALVDRAAEVGVMGYVVKPFSQSDLSPAIEIARARWAERKGAEMRASDLQGRLAARTFIDRAKAALQAQGMTEAEAFRHLQRLAMDGRKSMADVAAEILR</sequence>
<keyword evidence="1" id="KW-0238">DNA-binding</keyword>
<dbReference type="Gene3D" id="3.40.50.2300">
    <property type="match status" value="1"/>
</dbReference>
<dbReference type="AlphaFoldDB" id="A0A6J7G6X6"/>
<organism evidence="4">
    <name type="scientific">freshwater metagenome</name>
    <dbReference type="NCBI Taxonomy" id="449393"/>
    <lineage>
        <taxon>unclassified sequences</taxon>
        <taxon>metagenomes</taxon>
        <taxon>ecological metagenomes</taxon>
    </lineage>
</organism>
<dbReference type="InterPro" id="IPR005561">
    <property type="entry name" value="ANTAR"/>
</dbReference>
<proteinExistence type="predicted"/>
<evidence type="ECO:0000259" key="2">
    <source>
        <dbReference type="PROSITE" id="PS50110"/>
    </source>
</evidence>
<dbReference type="InterPro" id="IPR008327">
    <property type="entry name" value="Sig_transdc_resp-reg_antiterm"/>
</dbReference>
<dbReference type="PANTHER" id="PTHR48111:SF69">
    <property type="entry name" value="RESPONSE REGULATOR RECEIVER"/>
    <property type="match status" value="1"/>
</dbReference>
<dbReference type="PANTHER" id="PTHR48111">
    <property type="entry name" value="REGULATOR OF RPOS"/>
    <property type="match status" value="1"/>
</dbReference>
<dbReference type="GO" id="GO:0000156">
    <property type="term" value="F:phosphorelay response regulator activity"/>
    <property type="evidence" value="ECO:0007669"/>
    <property type="project" value="TreeGrafter"/>
</dbReference>
<dbReference type="InterPro" id="IPR039420">
    <property type="entry name" value="WalR-like"/>
</dbReference>
<protein>
    <submittedName>
        <fullName evidence="4">Unannotated protein</fullName>
    </submittedName>
</protein>
<dbReference type="SMART" id="SM00448">
    <property type="entry name" value="REC"/>
    <property type="match status" value="1"/>
</dbReference>
<evidence type="ECO:0000256" key="1">
    <source>
        <dbReference type="ARBA" id="ARBA00023125"/>
    </source>
</evidence>
<dbReference type="Gene3D" id="1.10.10.10">
    <property type="entry name" value="Winged helix-like DNA-binding domain superfamily/Winged helix DNA-binding domain"/>
    <property type="match status" value="1"/>
</dbReference>
<feature type="domain" description="ANTAR" evidence="3">
    <location>
        <begin position="128"/>
        <end position="188"/>
    </location>
</feature>
<accession>A0A6J7G6X6</accession>
<dbReference type="GO" id="GO:0000976">
    <property type="term" value="F:transcription cis-regulatory region binding"/>
    <property type="evidence" value="ECO:0007669"/>
    <property type="project" value="TreeGrafter"/>
</dbReference>